<dbReference type="Proteomes" id="UP001418222">
    <property type="component" value="Unassembled WGS sequence"/>
</dbReference>
<dbReference type="Pfam" id="PF03643">
    <property type="entry name" value="Vps26"/>
    <property type="match status" value="1"/>
</dbReference>
<sequence length="336" mass="37875">MSARARLRPTARFQLAFLGGWVYRDSRCGILPELTSYQPCRSKSSSHVQTAYTALVNWLREDYNDTHFSYLLSENSHLLNRNRQFTGKRRIDWSYRVPVQRSEAHMHHIHFSFYLSSEEKSGCGMLYETFHGGNISIQYLINADVTRGYLHKPLSATLELIVEHDDARLTQAPVAPELVNFFITQDTQKHELLPELSSGRFQVTGNISTQCSLSEPISGDLIVEASAVPIQSIDILLLCVESILAGERIISDTSVIQTTQIADGDVCRSMTLPIYVILPRLLVCPTVLSGPFSIEFQVSIVISFKSGLSKLYPKSDLRAPRPWLASLTLPLRVFRT</sequence>
<dbReference type="Gene3D" id="2.60.40.640">
    <property type="match status" value="2"/>
</dbReference>
<proteinExistence type="inferred from homology"/>
<dbReference type="FunFam" id="2.60.40.640:FF:000023">
    <property type="entry name" value="Vacuolar protein sorting-associated protein 26"/>
    <property type="match status" value="1"/>
</dbReference>
<name>A0AAP0FU26_9ASPA</name>
<comment type="caution">
    <text evidence="2">The sequence shown here is derived from an EMBL/GenBank/DDBJ whole genome shotgun (WGS) entry which is preliminary data.</text>
</comment>
<accession>A0AAP0FU26</accession>
<evidence type="ECO:0000313" key="3">
    <source>
        <dbReference type="Proteomes" id="UP001418222"/>
    </source>
</evidence>
<keyword evidence="3" id="KW-1185">Reference proteome</keyword>
<dbReference type="InterPro" id="IPR014752">
    <property type="entry name" value="Arrestin-like_C"/>
</dbReference>
<dbReference type="GO" id="GO:0006886">
    <property type="term" value="P:intracellular protein transport"/>
    <property type="evidence" value="ECO:0007669"/>
    <property type="project" value="InterPro"/>
</dbReference>
<dbReference type="InterPro" id="IPR028934">
    <property type="entry name" value="Vps26-related"/>
</dbReference>
<evidence type="ECO:0000256" key="1">
    <source>
        <dbReference type="ARBA" id="ARBA00009100"/>
    </source>
</evidence>
<dbReference type="PANTHER" id="PTHR12233">
    <property type="entry name" value="VACUOLAR PROTEIN SORTING 26 RELATED"/>
    <property type="match status" value="1"/>
</dbReference>
<dbReference type="EMBL" id="JBBWWQ010000021">
    <property type="protein sequence ID" value="KAK8914612.1"/>
    <property type="molecule type" value="Genomic_DNA"/>
</dbReference>
<reference evidence="2 3" key="1">
    <citation type="journal article" date="2022" name="Nat. Plants">
        <title>Genomes of leafy and leafless Platanthera orchids illuminate the evolution of mycoheterotrophy.</title>
        <authorList>
            <person name="Li M.H."/>
            <person name="Liu K.W."/>
            <person name="Li Z."/>
            <person name="Lu H.C."/>
            <person name="Ye Q.L."/>
            <person name="Zhang D."/>
            <person name="Wang J.Y."/>
            <person name="Li Y.F."/>
            <person name="Zhong Z.M."/>
            <person name="Liu X."/>
            <person name="Yu X."/>
            <person name="Liu D.K."/>
            <person name="Tu X.D."/>
            <person name="Liu B."/>
            <person name="Hao Y."/>
            <person name="Liao X.Y."/>
            <person name="Jiang Y.T."/>
            <person name="Sun W.H."/>
            <person name="Chen J."/>
            <person name="Chen Y.Q."/>
            <person name="Ai Y."/>
            <person name="Zhai J.W."/>
            <person name="Wu S.S."/>
            <person name="Zhou Z."/>
            <person name="Hsiao Y.Y."/>
            <person name="Wu W.L."/>
            <person name="Chen Y.Y."/>
            <person name="Lin Y.F."/>
            <person name="Hsu J.L."/>
            <person name="Li C.Y."/>
            <person name="Wang Z.W."/>
            <person name="Zhao X."/>
            <person name="Zhong W.Y."/>
            <person name="Ma X.K."/>
            <person name="Ma L."/>
            <person name="Huang J."/>
            <person name="Chen G.Z."/>
            <person name="Huang M.Z."/>
            <person name="Huang L."/>
            <person name="Peng D.H."/>
            <person name="Luo Y.B."/>
            <person name="Zou S.Q."/>
            <person name="Chen S.P."/>
            <person name="Lan S."/>
            <person name="Tsai W.C."/>
            <person name="Van de Peer Y."/>
            <person name="Liu Z.J."/>
        </authorList>
    </citation>
    <scope>NUCLEOTIDE SEQUENCE [LARGE SCALE GENOMIC DNA]</scope>
    <source>
        <strain evidence="2">Lor287</strain>
    </source>
</reference>
<gene>
    <name evidence="2" type="ORF">KSP39_PZI024263</name>
</gene>
<comment type="similarity">
    <text evidence="1">Belongs to the VPS26 family.</text>
</comment>
<evidence type="ECO:0000313" key="2">
    <source>
        <dbReference type="EMBL" id="KAK8914612.1"/>
    </source>
</evidence>
<protein>
    <submittedName>
        <fullName evidence="2">Uncharacterized protein</fullName>
    </submittedName>
</protein>
<organism evidence="2 3">
    <name type="scientific">Platanthera zijinensis</name>
    <dbReference type="NCBI Taxonomy" id="2320716"/>
    <lineage>
        <taxon>Eukaryota</taxon>
        <taxon>Viridiplantae</taxon>
        <taxon>Streptophyta</taxon>
        <taxon>Embryophyta</taxon>
        <taxon>Tracheophyta</taxon>
        <taxon>Spermatophyta</taxon>
        <taxon>Magnoliopsida</taxon>
        <taxon>Liliopsida</taxon>
        <taxon>Asparagales</taxon>
        <taxon>Orchidaceae</taxon>
        <taxon>Orchidoideae</taxon>
        <taxon>Orchideae</taxon>
        <taxon>Orchidinae</taxon>
        <taxon>Platanthera</taxon>
    </lineage>
</organism>
<dbReference type="AlphaFoldDB" id="A0AAP0FU26"/>